<evidence type="ECO:0000313" key="2">
    <source>
        <dbReference type="Proteomes" id="UP000186583"/>
    </source>
</evidence>
<accession>A0A1Q8RQA3</accession>
<dbReference type="Gene3D" id="3.40.50.450">
    <property type="match status" value="1"/>
</dbReference>
<reference evidence="1 2" key="1">
    <citation type="submission" date="2016-11" db="EMBL/GenBank/DDBJ databases">
        <title>Draft Genome Assembly of Colletotrichum chlorophyti a pathogen of herbaceous plants.</title>
        <authorList>
            <person name="Gan P."/>
            <person name="Narusaka M."/>
            <person name="Tsushima A."/>
            <person name="Narusaka Y."/>
            <person name="Takano Y."/>
            <person name="Shirasu K."/>
        </authorList>
    </citation>
    <scope>NUCLEOTIDE SEQUENCE [LARGE SCALE GENOMIC DNA]</scope>
    <source>
        <strain evidence="1 2">NTL11</strain>
    </source>
</reference>
<dbReference type="InterPro" id="IPR039470">
    <property type="entry name" value="Nuc_deoxyri_tr2"/>
</dbReference>
<dbReference type="OrthoDB" id="2893324at2759"/>
<dbReference type="EMBL" id="MPGH01000130">
    <property type="protein sequence ID" value="OLN86353.1"/>
    <property type="molecule type" value="Genomic_DNA"/>
</dbReference>
<proteinExistence type="predicted"/>
<evidence type="ECO:0000313" key="1">
    <source>
        <dbReference type="EMBL" id="OLN86353.1"/>
    </source>
</evidence>
<dbReference type="Pfam" id="PF15891">
    <property type="entry name" value="Nuc_deoxyri_tr2"/>
    <property type="match status" value="1"/>
</dbReference>
<protein>
    <submittedName>
        <fullName evidence="1">Uncharacterized protein</fullName>
    </submittedName>
</protein>
<sequence>MESAPLSPSKVIRPLNHSPETVGKSVFLAGTTSKGDWRKDLTVSISHLPVTIFDPFRPDWDSTWREDISDTRFKDQTEWELAMQDRADIVVVYFEPETEAHISLLELGLCARSGKAIVACPEGYKKRGNVQLVCAKYNIPLVDSYEALREKLIDALN</sequence>
<comment type="caution">
    <text evidence="1">The sequence shown here is derived from an EMBL/GenBank/DDBJ whole genome shotgun (WGS) entry which is preliminary data.</text>
</comment>
<gene>
    <name evidence="1" type="ORF">CCHL11_06354</name>
</gene>
<keyword evidence="2" id="KW-1185">Reference proteome</keyword>
<dbReference type="Proteomes" id="UP000186583">
    <property type="component" value="Unassembled WGS sequence"/>
</dbReference>
<name>A0A1Q8RQA3_9PEZI</name>
<organism evidence="1 2">
    <name type="scientific">Colletotrichum chlorophyti</name>
    <dbReference type="NCBI Taxonomy" id="708187"/>
    <lineage>
        <taxon>Eukaryota</taxon>
        <taxon>Fungi</taxon>
        <taxon>Dikarya</taxon>
        <taxon>Ascomycota</taxon>
        <taxon>Pezizomycotina</taxon>
        <taxon>Sordariomycetes</taxon>
        <taxon>Hypocreomycetidae</taxon>
        <taxon>Glomerellales</taxon>
        <taxon>Glomerellaceae</taxon>
        <taxon>Colletotrichum</taxon>
    </lineage>
</organism>
<dbReference type="AlphaFoldDB" id="A0A1Q8RQA3"/>